<keyword evidence="3" id="KW-1185">Reference proteome</keyword>
<protein>
    <recommendedName>
        <fullName evidence="1">Conserved hypothetical protein CHP03032 domain-containing protein</fullName>
    </recommendedName>
</protein>
<dbReference type="RefSeq" id="WP_110985895.1">
    <property type="nucleotide sequence ID" value="NZ_CAWNWM010000005.1"/>
</dbReference>
<proteinExistence type="predicted"/>
<evidence type="ECO:0000259" key="1">
    <source>
        <dbReference type="Pfam" id="PF16261"/>
    </source>
</evidence>
<evidence type="ECO:0000313" key="2">
    <source>
        <dbReference type="EMBL" id="PZD73491.1"/>
    </source>
</evidence>
<accession>A0A2W1JY24</accession>
<sequence length="365" mass="41014">MHPPHDDSQRISESTKTPALEINASRQFTSWLAEQQVSLTFTTYQAGKVFFIGLQPDGKLSVFERTFNRCMGLFAQDSSLYMSSLYQLWRFENALEPGQTHQGHDRLYVPQIGYVTGDLDIHDIVVDRDGQLIFVNTLFSCLATVCDRNSFIPLWQPPFITKLAAEDRCHLNGLAMRDGKARYVTAVSRSDVTEGWRDRRQDGGCMIDIVSNEIVASGLSMPHSPRWYRDKLWVLNSGTGEFGFIDLEFGTFQPVAFCPGYLRGLAFCGDFAIVGLSKPRENKTFSGLPFNETLKEKDVEPRCGLLVIDLRSGDIVHTLNLEGIVTEMYDVAFLPGVQRPMAIGFKTDEIRRTITVGSSSTQLIN</sequence>
<dbReference type="SUPFAM" id="SSF50969">
    <property type="entry name" value="YVTN repeat-like/Quinoprotein amine dehydrogenase"/>
    <property type="match status" value="1"/>
</dbReference>
<dbReference type="InterPro" id="IPR011044">
    <property type="entry name" value="Quino_amine_DH_bsu"/>
</dbReference>
<dbReference type="InterPro" id="IPR017481">
    <property type="entry name" value="CHP03032"/>
</dbReference>
<dbReference type="NCBIfam" id="TIGR03032">
    <property type="entry name" value="TIGR03032 family protein"/>
    <property type="match status" value="1"/>
</dbReference>
<reference evidence="2 3" key="1">
    <citation type="journal article" date="2018" name="Sci. Rep.">
        <title>A novel species of the marine cyanobacterium Acaryochloris with a unique pigment content and lifestyle.</title>
        <authorList>
            <person name="Partensky F."/>
            <person name="Six C."/>
            <person name="Ratin M."/>
            <person name="Garczarek L."/>
            <person name="Vaulot D."/>
            <person name="Probert I."/>
            <person name="Calteau A."/>
            <person name="Gourvil P."/>
            <person name="Marie D."/>
            <person name="Grebert T."/>
            <person name="Bouchier C."/>
            <person name="Le Panse S."/>
            <person name="Gachenot M."/>
            <person name="Rodriguez F."/>
            <person name="Garrido J.L."/>
        </authorList>
    </citation>
    <scope>NUCLEOTIDE SEQUENCE [LARGE SCALE GENOMIC DNA]</scope>
    <source>
        <strain evidence="2 3">RCC1774</strain>
    </source>
</reference>
<comment type="caution">
    <text evidence="2">The sequence shown here is derived from an EMBL/GenBank/DDBJ whole genome shotgun (WGS) entry which is preliminary data.</text>
</comment>
<dbReference type="Pfam" id="PF16261">
    <property type="entry name" value="DUF4915"/>
    <property type="match status" value="1"/>
</dbReference>
<dbReference type="OrthoDB" id="485389at2"/>
<evidence type="ECO:0000313" key="3">
    <source>
        <dbReference type="Proteomes" id="UP000248857"/>
    </source>
</evidence>
<dbReference type="AlphaFoldDB" id="A0A2W1JY24"/>
<dbReference type="EMBL" id="PQWO01000005">
    <property type="protein sequence ID" value="PZD73491.1"/>
    <property type="molecule type" value="Genomic_DNA"/>
</dbReference>
<feature type="domain" description="Conserved hypothetical protein CHP03032" evidence="1">
    <location>
        <begin position="26"/>
        <end position="343"/>
    </location>
</feature>
<gene>
    <name evidence="2" type="ORF">C1752_01923</name>
</gene>
<dbReference type="Proteomes" id="UP000248857">
    <property type="component" value="Unassembled WGS sequence"/>
</dbReference>
<name>A0A2W1JY24_9CYAN</name>
<organism evidence="2 3">
    <name type="scientific">Acaryochloris thomasi RCC1774</name>
    <dbReference type="NCBI Taxonomy" id="1764569"/>
    <lineage>
        <taxon>Bacteria</taxon>
        <taxon>Bacillati</taxon>
        <taxon>Cyanobacteriota</taxon>
        <taxon>Cyanophyceae</taxon>
        <taxon>Acaryochloridales</taxon>
        <taxon>Acaryochloridaceae</taxon>
        <taxon>Acaryochloris</taxon>
        <taxon>Acaryochloris thomasi</taxon>
    </lineage>
</organism>